<reference evidence="2 3" key="1">
    <citation type="submission" date="2013-04" db="EMBL/GenBank/DDBJ databases">
        <title>The Genome Sequence of Propionimicrobium lymphophilum ACS-093-V-SCH5.</title>
        <authorList>
            <consortium name="The Broad Institute Genomics Platform"/>
            <person name="Earl A."/>
            <person name="Ward D."/>
            <person name="Feldgarden M."/>
            <person name="Gevers D."/>
            <person name="Saerens B."/>
            <person name="Vaneechoutte M."/>
            <person name="Walker B."/>
            <person name="Young S."/>
            <person name="Zeng Q."/>
            <person name="Gargeya S."/>
            <person name="Fitzgerald M."/>
            <person name="Haas B."/>
            <person name="Abouelleil A."/>
            <person name="Allen A.W."/>
            <person name="Alvarado L."/>
            <person name="Arachchi H.M."/>
            <person name="Berlin A.M."/>
            <person name="Chapman S.B."/>
            <person name="Gainer-Dewar J."/>
            <person name="Goldberg J."/>
            <person name="Griggs A."/>
            <person name="Gujja S."/>
            <person name="Hansen M."/>
            <person name="Howarth C."/>
            <person name="Imamovic A."/>
            <person name="Ireland A."/>
            <person name="Larimer J."/>
            <person name="McCowan C."/>
            <person name="Murphy C."/>
            <person name="Pearson M."/>
            <person name="Poon T.W."/>
            <person name="Priest M."/>
            <person name="Roberts A."/>
            <person name="Saif S."/>
            <person name="Shea T."/>
            <person name="Sisk P."/>
            <person name="Sykes S."/>
            <person name="Wortman J."/>
            <person name="Nusbaum C."/>
            <person name="Birren B."/>
        </authorList>
    </citation>
    <scope>NUCLEOTIDE SEQUENCE [LARGE SCALE GENOMIC DNA]</scope>
    <source>
        <strain evidence="2 3">ACS-093-V-SCH5</strain>
    </source>
</reference>
<evidence type="ECO:0000313" key="2">
    <source>
        <dbReference type="EMBL" id="EPD32782.1"/>
    </source>
</evidence>
<dbReference type="Proteomes" id="UP000014417">
    <property type="component" value="Unassembled WGS sequence"/>
</dbReference>
<evidence type="ECO:0008006" key="4">
    <source>
        <dbReference type="Google" id="ProtNLM"/>
    </source>
</evidence>
<organism evidence="2 3">
    <name type="scientific">Propionimicrobium lymphophilum ACS-093-V-SCH5</name>
    <dbReference type="NCBI Taxonomy" id="883161"/>
    <lineage>
        <taxon>Bacteria</taxon>
        <taxon>Bacillati</taxon>
        <taxon>Actinomycetota</taxon>
        <taxon>Actinomycetes</taxon>
        <taxon>Propionibacteriales</taxon>
        <taxon>Propionibacteriaceae</taxon>
        <taxon>Propionimicrobium</taxon>
    </lineage>
</organism>
<dbReference type="HOGENOM" id="CLU_132474_1_0_11"/>
<evidence type="ECO:0000313" key="3">
    <source>
        <dbReference type="Proteomes" id="UP000014417"/>
    </source>
</evidence>
<comment type="caution">
    <text evidence="2">The sequence shown here is derived from an EMBL/GenBank/DDBJ whole genome shotgun (WGS) entry which is preliminary data.</text>
</comment>
<keyword evidence="1" id="KW-0812">Transmembrane</keyword>
<name>S2WJH9_9ACTN</name>
<proteinExistence type="predicted"/>
<protein>
    <recommendedName>
        <fullName evidence="4">VTT domain-containing protein</fullName>
    </recommendedName>
</protein>
<evidence type="ECO:0000256" key="1">
    <source>
        <dbReference type="SAM" id="Phobius"/>
    </source>
</evidence>
<dbReference type="EMBL" id="AGZR01000006">
    <property type="protein sequence ID" value="EPD32782.1"/>
    <property type="molecule type" value="Genomic_DNA"/>
</dbReference>
<accession>S2WJH9</accession>
<sequence>MHLLAAQFFSAFAFGLLASMIPVFNAETFIAATLATDLIDPFPLGIGLGLGQGIGKAVLFQLVRQGKKIPWLRKRNVPSKPSGPGKWRKRWLWLVAKAESLITHKKLGPVVIFCSGALSIPPNYPTTLIAGATKANAVIFSSMMTLGYIARNLIEAFLLAGALSAWF</sequence>
<dbReference type="AlphaFoldDB" id="S2WJH9"/>
<dbReference type="OrthoDB" id="3404060at2"/>
<keyword evidence="3" id="KW-1185">Reference proteome</keyword>
<feature type="transmembrane region" description="Helical" evidence="1">
    <location>
        <begin position="42"/>
        <end position="63"/>
    </location>
</feature>
<keyword evidence="1" id="KW-0472">Membrane</keyword>
<dbReference type="STRING" id="883161.HMPREF9306_01089"/>
<dbReference type="RefSeq" id="WP_016455922.1">
    <property type="nucleotide sequence ID" value="NZ_KE150269.1"/>
</dbReference>
<gene>
    <name evidence="2" type="ORF">HMPREF9306_01089</name>
</gene>
<keyword evidence="1" id="KW-1133">Transmembrane helix</keyword>